<feature type="region of interest" description="Disordered" evidence="1">
    <location>
        <begin position="15"/>
        <end position="36"/>
    </location>
</feature>
<comment type="caution">
    <text evidence="3">The sequence shown here is derived from an EMBL/GenBank/DDBJ whole genome shotgun (WGS) entry which is preliminary data.</text>
</comment>
<accession>A0A833PB58</accession>
<keyword evidence="2" id="KW-1133">Transmembrane helix</keyword>
<dbReference type="Proteomes" id="UP000490535">
    <property type="component" value="Unassembled WGS sequence"/>
</dbReference>
<keyword evidence="2" id="KW-0472">Membrane</keyword>
<reference evidence="4" key="1">
    <citation type="journal article" date="2020" name="MBio">
        <title>Horizontal gene transfer to a defensive symbiont with a reduced genome amongst a multipartite beetle microbiome.</title>
        <authorList>
            <person name="Waterworth S.C."/>
            <person name="Florez L.V."/>
            <person name="Rees E.R."/>
            <person name="Hertweck C."/>
            <person name="Kaltenpoth M."/>
            <person name="Kwan J.C."/>
        </authorList>
    </citation>
    <scope>NUCLEOTIDE SEQUENCE [LARGE SCALE GENOMIC DNA]</scope>
</reference>
<feature type="transmembrane region" description="Helical" evidence="2">
    <location>
        <begin position="176"/>
        <end position="200"/>
    </location>
</feature>
<keyword evidence="2" id="KW-0812">Transmembrane</keyword>
<dbReference type="AlphaFoldDB" id="A0A833PB58"/>
<evidence type="ECO:0000313" key="4">
    <source>
        <dbReference type="Proteomes" id="UP000490535"/>
    </source>
</evidence>
<proteinExistence type="predicted"/>
<gene>
    <name evidence="3" type="ORF">GAK29_04468</name>
</gene>
<evidence type="ECO:0000313" key="3">
    <source>
        <dbReference type="EMBL" id="KAF1016658.1"/>
    </source>
</evidence>
<name>A0A833PB58_ACIBZ</name>
<dbReference type="EMBL" id="WNDP01000204">
    <property type="protein sequence ID" value="KAF1016658.1"/>
    <property type="molecule type" value="Genomic_DNA"/>
</dbReference>
<organism evidence="3 4">
    <name type="scientific">Acinetobacter bereziniae</name>
    <name type="common">Acinetobacter genomosp. 10</name>
    <dbReference type="NCBI Taxonomy" id="106648"/>
    <lineage>
        <taxon>Bacteria</taxon>
        <taxon>Pseudomonadati</taxon>
        <taxon>Pseudomonadota</taxon>
        <taxon>Gammaproteobacteria</taxon>
        <taxon>Moraxellales</taxon>
        <taxon>Moraxellaceae</taxon>
        <taxon>Acinetobacter</taxon>
    </lineage>
</organism>
<protein>
    <submittedName>
        <fullName evidence="3">Uncharacterized protein</fullName>
    </submittedName>
</protein>
<evidence type="ECO:0000256" key="2">
    <source>
        <dbReference type="SAM" id="Phobius"/>
    </source>
</evidence>
<sequence length="204" mass="22960">MAQLTADQLVQLARQSKGKSPVDLGQSSTTIGVDGEEIPKKSTQLTADQLVAMAKQQQANFKPFDWKASQKESMTQAAKDAGKTQAWESGLLGFSDLGAGVVQGATYAADGISGVLNKLLGTNLDTKSYERFTKERKDIEDLHNLRREANDQGFDGFLYVIKLYYKFLKRNKYNHCLYMCFFYQLIIFYLSKCGIVYLLYQCEN</sequence>
<evidence type="ECO:0000256" key="1">
    <source>
        <dbReference type="SAM" id="MobiDB-lite"/>
    </source>
</evidence>